<dbReference type="CDD" id="cd05402">
    <property type="entry name" value="NT_PAP_TUTase"/>
    <property type="match status" value="1"/>
</dbReference>
<evidence type="ECO:0000259" key="10">
    <source>
        <dbReference type="Pfam" id="PF03828"/>
    </source>
</evidence>
<comment type="subcellular location">
    <subcellularLocation>
        <location evidence="3">Cytoplasm</location>
    </subcellularLocation>
</comment>
<dbReference type="Gene3D" id="3.30.460.10">
    <property type="entry name" value="Beta Polymerase, domain 2"/>
    <property type="match status" value="1"/>
</dbReference>
<feature type="domain" description="Poly(A) RNA polymerase mitochondrial-like central palm" evidence="11">
    <location>
        <begin position="515"/>
        <end position="652"/>
    </location>
</feature>
<feature type="compositionally biased region" description="Pro residues" evidence="9">
    <location>
        <begin position="133"/>
        <end position="148"/>
    </location>
</feature>
<dbReference type="InterPro" id="IPR002058">
    <property type="entry name" value="PAP_assoc"/>
</dbReference>
<evidence type="ECO:0000256" key="8">
    <source>
        <dbReference type="SAM" id="Coils"/>
    </source>
</evidence>
<comment type="cofactor">
    <cofactor evidence="1">
        <name>Mn(2+)</name>
        <dbReference type="ChEBI" id="CHEBI:29035"/>
    </cofactor>
</comment>
<dbReference type="GO" id="GO:0046872">
    <property type="term" value="F:metal ion binding"/>
    <property type="evidence" value="ECO:0007669"/>
    <property type="project" value="UniProtKB-KW"/>
</dbReference>
<dbReference type="GO" id="GO:0016779">
    <property type="term" value="F:nucleotidyltransferase activity"/>
    <property type="evidence" value="ECO:0007669"/>
    <property type="project" value="TreeGrafter"/>
</dbReference>
<keyword evidence="6" id="KW-0479">Metal-binding</keyword>
<dbReference type="GO" id="GO:0005737">
    <property type="term" value="C:cytoplasm"/>
    <property type="evidence" value="ECO:0007669"/>
    <property type="project" value="UniProtKB-SubCell"/>
</dbReference>
<dbReference type="Proteomes" id="UP001165160">
    <property type="component" value="Unassembled WGS sequence"/>
</dbReference>
<keyword evidence="13" id="KW-1185">Reference proteome</keyword>
<evidence type="ECO:0008006" key="14">
    <source>
        <dbReference type="Google" id="ProtNLM"/>
    </source>
</evidence>
<dbReference type="SUPFAM" id="SSF81631">
    <property type="entry name" value="PAP/OAS1 substrate-binding domain"/>
    <property type="match status" value="1"/>
</dbReference>
<evidence type="ECO:0000256" key="5">
    <source>
        <dbReference type="ARBA" id="ARBA00022679"/>
    </source>
</evidence>
<sequence length="880" mass="96627">MLKAQQDFLNNIGSFSGGPPGAILGRRIEAERSDDTGAGLEQAFAQWKAVGSNGSNQGKSSTLGGGGLFSDDSPSFSPTLDPATGLGNFGLLGLGSSAAPGVPSKVQENVLSFLGQPQTSHSQAPTTSAASPIPIPPSTPNPTSPPPFSKSNESTGDAIQEAITAAHQKIEWKPKRVTTSQPGTVSIRPDSRSQSQMQGLVFRPRGELSVFWTLPVAYVETREFYTGSVSEANSTQKNLKTLNLGLFRRGVGTCQNGIITKQVVNFNVQIDPKTKSYRGVVPFYAPRSPGTFVFRLFFEGSEEGRFQLGTSQTMYVEVQGRDLEPNLRFTLSQFKAKKTSLAALHQLGQVMQGLRVVGGGDGSGRAAWGCFCESRKVLQGVEREVGEKESELKLVEENLEKAGELGSDEKAQGLDDVLEAERKEKRAGLESLYRKRRDVEVALAHVVTYAVRNPAARQVFREDQWEVIRKEYERWCPLSEKFCGEGEDLLRYQKDLFGFEPRLVLGKGSRAIETLSSQVKANMTERAPASGFTERREEIRLRLQGIVDRCASFPKGTELKIFGSSANGFGSPNSDLDMCLALPNGDTLKDGVEAMGALAEDLEKAGMVEVVARLTARIPIIMFEDGVTKMECDISLHNPLAVKNTQLLNAYSTCDERVRQLAYAIKRWSKARDLNNPSAGTLSSYGWIMMLLHFLQSTGSKESPPVLPDLQKIGAGWKGEPAKIYENGGGRTMLQHPTTANVDVNVYFYNDRDKTGRVKHIPSLSAKNKIEVGYLLAGFFRYYAFQFDFRRFVVSLYTGGRLMEKDMMGEVHCWPVHVGLAIQDPFETFYNVGHVVKTAQFHRIKRECARAFSLIADAGSPGGTEIDKLLDQVCEVSENE</sequence>
<organism evidence="12 13">
    <name type="scientific">Triparma verrucosa</name>
    <dbReference type="NCBI Taxonomy" id="1606542"/>
    <lineage>
        <taxon>Eukaryota</taxon>
        <taxon>Sar</taxon>
        <taxon>Stramenopiles</taxon>
        <taxon>Ochrophyta</taxon>
        <taxon>Bolidophyceae</taxon>
        <taxon>Parmales</taxon>
        <taxon>Triparmaceae</taxon>
        <taxon>Triparma</taxon>
    </lineage>
</organism>
<feature type="compositionally biased region" description="Polar residues" evidence="9">
    <location>
        <begin position="52"/>
        <end position="62"/>
    </location>
</feature>
<protein>
    <recommendedName>
        <fullName evidence="14">Polynucleotide adenylyltransferase</fullName>
    </recommendedName>
</protein>
<keyword evidence="8" id="KW-0175">Coiled coil</keyword>
<evidence type="ECO:0000256" key="7">
    <source>
        <dbReference type="ARBA" id="ARBA00022842"/>
    </source>
</evidence>
<comment type="caution">
    <text evidence="12">The sequence shown here is derived from an EMBL/GenBank/DDBJ whole genome shotgun (WGS) entry which is preliminary data.</text>
</comment>
<evidence type="ECO:0000256" key="4">
    <source>
        <dbReference type="ARBA" id="ARBA00022490"/>
    </source>
</evidence>
<dbReference type="Pfam" id="PF22600">
    <property type="entry name" value="MTPAP-like_central"/>
    <property type="match status" value="1"/>
</dbReference>
<gene>
    <name evidence="12" type="ORF">TrVE_jg5057</name>
</gene>
<feature type="region of interest" description="Disordered" evidence="9">
    <location>
        <begin position="116"/>
        <end position="154"/>
    </location>
</feature>
<dbReference type="AlphaFoldDB" id="A0A9W7B919"/>
<feature type="compositionally biased region" description="Low complexity" evidence="9">
    <location>
        <begin position="116"/>
        <end position="132"/>
    </location>
</feature>
<dbReference type="Pfam" id="PF03828">
    <property type="entry name" value="PAP_assoc"/>
    <property type="match status" value="1"/>
</dbReference>
<dbReference type="EMBL" id="BRXX01000016">
    <property type="protein sequence ID" value="GMH82508.1"/>
    <property type="molecule type" value="Genomic_DNA"/>
</dbReference>
<keyword evidence="5" id="KW-0808">Transferase</keyword>
<evidence type="ECO:0000256" key="3">
    <source>
        <dbReference type="ARBA" id="ARBA00004496"/>
    </source>
</evidence>
<accession>A0A9W7B919</accession>
<feature type="domain" description="PAP-associated" evidence="10">
    <location>
        <begin position="772"/>
        <end position="828"/>
    </location>
</feature>
<evidence type="ECO:0000256" key="9">
    <source>
        <dbReference type="SAM" id="MobiDB-lite"/>
    </source>
</evidence>
<feature type="coiled-coil region" evidence="8">
    <location>
        <begin position="378"/>
        <end position="405"/>
    </location>
</feature>
<keyword evidence="4" id="KW-0963">Cytoplasm</keyword>
<dbReference type="Gene3D" id="1.10.1410.10">
    <property type="match status" value="1"/>
</dbReference>
<evidence type="ECO:0000256" key="1">
    <source>
        <dbReference type="ARBA" id="ARBA00001936"/>
    </source>
</evidence>
<name>A0A9W7B919_9STRA</name>
<dbReference type="PANTHER" id="PTHR12271:SF40">
    <property type="entry name" value="POLY(A) RNA POLYMERASE GLD2"/>
    <property type="match status" value="1"/>
</dbReference>
<dbReference type="InterPro" id="IPR054708">
    <property type="entry name" value="MTPAP-like_central"/>
</dbReference>
<reference evidence="13" key="1">
    <citation type="journal article" date="2023" name="Commun. Biol.">
        <title>Genome analysis of Parmales, the sister group of diatoms, reveals the evolutionary specialization of diatoms from phago-mixotrophs to photoautotrophs.</title>
        <authorList>
            <person name="Ban H."/>
            <person name="Sato S."/>
            <person name="Yoshikawa S."/>
            <person name="Yamada K."/>
            <person name="Nakamura Y."/>
            <person name="Ichinomiya M."/>
            <person name="Sato N."/>
            <person name="Blanc-Mathieu R."/>
            <person name="Endo H."/>
            <person name="Kuwata A."/>
            <person name="Ogata H."/>
        </authorList>
    </citation>
    <scope>NUCLEOTIDE SEQUENCE [LARGE SCALE GENOMIC DNA]</scope>
    <source>
        <strain evidence="13">NIES 3699</strain>
    </source>
</reference>
<evidence type="ECO:0000256" key="2">
    <source>
        <dbReference type="ARBA" id="ARBA00001946"/>
    </source>
</evidence>
<evidence type="ECO:0000313" key="13">
    <source>
        <dbReference type="Proteomes" id="UP001165160"/>
    </source>
</evidence>
<proteinExistence type="predicted"/>
<evidence type="ECO:0000259" key="11">
    <source>
        <dbReference type="Pfam" id="PF22600"/>
    </source>
</evidence>
<evidence type="ECO:0000256" key="6">
    <source>
        <dbReference type="ARBA" id="ARBA00022723"/>
    </source>
</evidence>
<dbReference type="SUPFAM" id="SSF81301">
    <property type="entry name" value="Nucleotidyltransferase"/>
    <property type="match status" value="1"/>
</dbReference>
<keyword evidence="7" id="KW-0460">Magnesium</keyword>
<evidence type="ECO:0000313" key="12">
    <source>
        <dbReference type="EMBL" id="GMH82508.1"/>
    </source>
</evidence>
<dbReference type="GO" id="GO:0031123">
    <property type="term" value="P:RNA 3'-end processing"/>
    <property type="evidence" value="ECO:0007669"/>
    <property type="project" value="TreeGrafter"/>
</dbReference>
<dbReference type="PANTHER" id="PTHR12271">
    <property type="entry name" value="POLY A POLYMERASE CID PAP -RELATED"/>
    <property type="match status" value="1"/>
</dbReference>
<dbReference type="InterPro" id="IPR043519">
    <property type="entry name" value="NT_sf"/>
</dbReference>
<comment type="cofactor">
    <cofactor evidence="2">
        <name>Mg(2+)</name>
        <dbReference type="ChEBI" id="CHEBI:18420"/>
    </cofactor>
</comment>
<feature type="region of interest" description="Disordered" evidence="9">
    <location>
        <begin position="51"/>
        <end position="81"/>
    </location>
</feature>